<feature type="region of interest" description="Disordered" evidence="1">
    <location>
        <begin position="1"/>
        <end position="20"/>
    </location>
</feature>
<sequence length="397" mass="44918">MALTPENSDDGSNGGDTTSDDLIFEIEIDNLAPREEDENLAPIPPRQIPELLITRTVALVRRCHYPRLSLISRAFFRVISSPVLYRRRLQLGVTEPVLYALIGFPYSYERFSRCHILNLNISESLREVPTFPPIYPGSSVVTFGYNMYVIGGLNGFNHPVSTVFVLDCRFHAWDNLSRMHRARYRPAAAVIDRKIYVIGGCERHHAYDGWIEVFDVEKRTWSTVPDPSHYISNMPGGGFVTSVVMQDRIYILDALCALVYEPRQGTWQSLGLESSTLMDFWRDPCCVIEDRLYSFDVLCVLKHPIVVFDPVEMVWNPVKGLDDGLPYLRYSVCQMANVGGKLMVLATSNTIYNDTWCIEITLERREGGEIWGTVDSKDIVLISGTSPSIDLSCSVTV</sequence>
<dbReference type="PANTHER" id="PTHR24414">
    <property type="entry name" value="F-BOX/KELCH-REPEAT PROTEIN SKIP4"/>
    <property type="match status" value="1"/>
</dbReference>
<reference evidence="4" key="2">
    <citation type="submission" date="2025-08" db="UniProtKB">
        <authorList>
            <consortium name="RefSeq"/>
        </authorList>
    </citation>
    <scope>IDENTIFICATION</scope>
    <source>
        <tissue evidence="4">Leaf</tissue>
    </source>
</reference>
<feature type="domain" description="FKB95-like N-terminal Kelch" evidence="2">
    <location>
        <begin position="122"/>
        <end position="381"/>
    </location>
</feature>
<evidence type="ECO:0000256" key="1">
    <source>
        <dbReference type="SAM" id="MobiDB-lite"/>
    </source>
</evidence>
<evidence type="ECO:0000313" key="3">
    <source>
        <dbReference type="Proteomes" id="UP000694864"/>
    </source>
</evidence>
<protein>
    <submittedName>
        <fullName evidence="4">F-box/kelch-repeat protein At2g29780</fullName>
    </submittedName>
</protein>
<dbReference type="Pfam" id="PF25210">
    <property type="entry name" value="Kelch_FKB95"/>
    <property type="match status" value="1"/>
</dbReference>
<dbReference type="Gene3D" id="2.120.10.80">
    <property type="entry name" value="Kelch-type beta propeller"/>
    <property type="match status" value="1"/>
</dbReference>
<dbReference type="InterPro" id="IPR057499">
    <property type="entry name" value="Kelch_FKB95"/>
</dbReference>
<evidence type="ECO:0000313" key="4">
    <source>
        <dbReference type="RefSeq" id="XP_010513226.1"/>
    </source>
</evidence>
<reference evidence="3" key="1">
    <citation type="journal article" date="2014" name="Nat. Commun.">
        <title>The emerging biofuel crop Camelina sativa retains a highly undifferentiated hexaploid genome structure.</title>
        <authorList>
            <person name="Kagale S."/>
            <person name="Koh C."/>
            <person name="Nixon J."/>
            <person name="Bollina V."/>
            <person name="Clarke W.E."/>
            <person name="Tuteja R."/>
            <person name="Spillane C."/>
            <person name="Robinson S.J."/>
            <person name="Links M.G."/>
            <person name="Clarke C."/>
            <person name="Higgins E.E."/>
            <person name="Huebert T."/>
            <person name="Sharpe A.G."/>
            <person name="Parkin I.A."/>
        </authorList>
    </citation>
    <scope>NUCLEOTIDE SEQUENCE [LARGE SCALE GENOMIC DNA]</scope>
    <source>
        <strain evidence="3">cv. DH55</strain>
    </source>
</reference>
<dbReference type="SMART" id="SM00612">
    <property type="entry name" value="Kelch"/>
    <property type="match status" value="2"/>
</dbReference>
<proteinExistence type="predicted"/>
<dbReference type="InterPro" id="IPR006652">
    <property type="entry name" value="Kelch_1"/>
</dbReference>
<accession>A0ABM0ZBF0</accession>
<dbReference type="SUPFAM" id="SSF117281">
    <property type="entry name" value="Kelch motif"/>
    <property type="match status" value="1"/>
</dbReference>
<keyword evidence="3" id="KW-1185">Reference proteome</keyword>
<evidence type="ECO:0000259" key="2">
    <source>
        <dbReference type="Pfam" id="PF25210"/>
    </source>
</evidence>
<name>A0ABM0ZBF0_CAMSA</name>
<dbReference type="Proteomes" id="UP000694864">
    <property type="component" value="Chromosome 5"/>
</dbReference>
<dbReference type="GeneID" id="104789191"/>
<dbReference type="PANTHER" id="PTHR24414:SF65">
    <property type="entry name" value="F-BOX DOMAIN-CONTAINING PROTEIN"/>
    <property type="match status" value="1"/>
</dbReference>
<dbReference type="InterPro" id="IPR050354">
    <property type="entry name" value="F-box/kelch-repeat_ARATH"/>
</dbReference>
<dbReference type="InterPro" id="IPR015915">
    <property type="entry name" value="Kelch-typ_b-propeller"/>
</dbReference>
<organism evidence="3 4">
    <name type="scientific">Camelina sativa</name>
    <name type="common">False flax</name>
    <name type="synonym">Myagrum sativum</name>
    <dbReference type="NCBI Taxonomy" id="90675"/>
    <lineage>
        <taxon>Eukaryota</taxon>
        <taxon>Viridiplantae</taxon>
        <taxon>Streptophyta</taxon>
        <taxon>Embryophyta</taxon>
        <taxon>Tracheophyta</taxon>
        <taxon>Spermatophyta</taxon>
        <taxon>Magnoliopsida</taxon>
        <taxon>eudicotyledons</taxon>
        <taxon>Gunneridae</taxon>
        <taxon>Pentapetalae</taxon>
        <taxon>rosids</taxon>
        <taxon>malvids</taxon>
        <taxon>Brassicales</taxon>
        <taxon>Brassicaceae</taxon>
        <taxon>Camelineae</taxon>
        <taxon>Camelina</taxon>
    </lineage>
</organism>
<dbReference type="RefSeq" id="XP_010513226.1">
    <property type="nucleotide sequence ID" value="XM_010514924.1"/>
</dbReference>
<gene>
    <name evidence="4" type="primary">LOC104789191</name>
</gene>